<dbReference type="SMART" id="SM00355">
    <property type="entry name" value="ZnF_C2H2"/>
    <property type="match status" value="3"/>
</dbReference>
<dbReference type="AlphaFoldDB" id="A0A0K2VF46"/>
<accession>A0A0K2VF46</accession>
<proteinExistence type="predicted"/>
<feature type="domain" description="C2H2-type" evidence="1">
    <location>
        <begin position="77"/>
        <end position="98"/>
    </location>
</feature>
<dbReference type="EMBL" id="HACA01031644">
    <property type="protein sequence ID" value="CDW49005.1"/>
    <property type="molecule type" value="Transcribed_RNA"/>
</dbReference>
<dbReference type="Gene3D" id="3.30.160.60">
    <property type="entry name" value="Classic Zinc Finger"/>
    <property type="match status" value="1"/>
</dbReference>
<dbReference type="OrthoDB" id="6077919at2759"/>
<dbReference type="PROSITE" id="PS00028">
    <property type="entry name" value="ZINC_FINGER_C2H2_1"/>
    <property type="match status" value="1"/>
</dbReference>
<evidence type="ECO:0000313" key="2">
    <source>
        <dbReference type="EMBL" id="CDW49005.1"/>
    </source>
</evidence>
<evidence type="ECO:0000259" key="1">
    <source>
        <dbReference type="PROSITE" id="PS00028"/>
    </source>
</evidence>
<protein>
    <submittedName>
        <fullName evidence="2">PR domain containing 14 [Homo sapiens]</fullName>
    </submittedName>
</protein>
<organism evidence="2">
    <name type="scientific">Lepeophtheirus salmonis</name>
    <name type="common">Salmon louse</name>
    <name type="synonym">Caligus salmonis</name>
    <dbReference type="NCBI Taxonomy" id="72036"/>
    <lineage>
        <taxon>Eukaryota</taxon>
        <taxon>Metazoa</taxon>
        <taxon>Ecdysozoa</taxon>
        <taxon>Arthropoda</taxon>
        <taxon>Crustacea</taxon>
        <taxon>Multicrustacea</taxon>
        <taxon>Hexanauplia</taxon>
        <taxon>Copepoda</taxon>
        <taxon>Siphonostomatoida</taxon>
        <taxon>Caligidae</taxon>
        <taxon>Lepeophtheirus</taxon>
    </lineage>
</organism>
<gene>
    <name evidence="2" type="primary">PRDM14</name>
</gene>
<name>A0A0K2VF46_LEPSM</name>
<sequence length="131" mass="15308">MSPRKRSNCLETISETSSLNRHEQYCLKNPDFDKDNKISKYRSIECSICLQQFTSYGYFQHSKLHVERMNLDEVINCPLCGYSLENRTLLNAHIHESHDAPTGCCGICFKIVSKEILYGHLKKSHNYEYRI</sequence>
<reference evidence="2" key="1">
    <citation type="submission" date="2014-05" db="EMBL/GenBank/DDBJ databases">
        <authorList>
            <person name="Chronopoulou M."/>
        </authorList>
    </citation>
    <scope>NUCLEOTIDE SEQUENCE</scope>
    <source>
        <tissue evidence="2">Whole organism</tissue>
    </source>
</reference>
<dbReference type="InterPro" id="IPR013087">
    <property type="entry name" value="Znf_C2H2_type"/>
</dbReference>